<gene>
    <name evidence="1" type="ORF">GALL_488840</name>
</gene>
<name>A0A1J5PCZ8_9ZZZZ</name>
<accession>A0A1J5PCZ8</accession>
<reference evidence="1" key="1">
    <citation type="submission" date="2016-10" db="EMBL/GenBank/DDBJ databases">
        <title>Sequence of Gallionella enrichment culture.</title>
        <authorList>
            <person name="Poehlein A."/>
            <person name="Muehling M."/>
            <person name="Daniel R."/>
        </authorList>
    </citation>
    <scope>NUCLEOTIDE SEQUENCE</scope>
</reference>
<protein>
    <submittedName>
        <fullName evidence="1">Uncharacterized protein</fullName>
    </submittedName>
</protein>
<dbReference type="AlphaFoldDB" id="A0A1J5PCZ8"/>
<proteinExistence type="predicted"/>
<evidence type="ECO:0000313" key="1">
    <source>
        <dbReference type="EMBL" id="OIQ69513.1"/>
    </source>
</evidence>
<dbReference type="EMBL" id="MLJW01004683">
    <property type="protein sequence ID" value="OIQ69513.1"/>
    <property type="molecule type" value="Genomic_DNA"/>
</dbReference>
<organism evidence="1">
    <name type="scientific">mine drainage metagenome</name>
    <dbReference type="NCBI Taxonomy" id="410659"/>
    <lineage>
        <taxon>unclassified sequences</taxon>
        <taxon>metagenomes</taxon>
        <taxon>ecological metagenomes</taxon>
    </lineage>
</organism>
<comment type="caution">
    <text evidence="1">The sequence shown here is derived from an EMBL/GenBank/DDBJ whole genome shotgun (WGS) entry which is preliminary data.</text>
</comment>
<sequence length="284" mass="27517">MLDGAGDADGDIKLGGDDLAGLAHLIVVGHEAGIDGGAAGADGGAQLVGHGLDQLEVLARAHAAPARNDDAGGGQFGALRFGELLRDEAAAAGIGGGGHALDGGAAALGCGGLEGGAAHGDHLDGVPALHGGDGVAGIDGALEGVGRQHGGDVGELGHVEQGGHAGRHVLAEGGGGEEQPLIAGGQAGHQQRQRLGQAMGIGRILGQQHLGDAGDGGGGLGHRAGRLAGDQHMHLAQAGGGGHGMQGGRLQGGVIVFGDDENGHLRSPSLRISVCPPVRPRCRP</sequence>